<dbReference type="KEGG" id="bcop:JD108_17060"/>
<dbReference type="Proteomes" id="UP000595847">
    <property type="component" value="Chromosome"/>
</dbReference>
<dbReference type="EMBL" id="CP066308">
    <property type="protein sequence ID" value="QQE73584.1"/>
    <property type="molecule type" value="Genomic_DNA"/>
</dbReference>
<keyword evidence="5" id="KW-1185">Reference proteome</keyword>
<sequence length="131" mass="14658">MIQVLVALILGGTFTHLLLYNLGIKPVGAEVFAKLLLGLAWLVIGNYLPQLRSNYFLGIRTPWTLAHPEVWRKTHRISGPIWVIAGGLMILSAFLPFGRGSSWPMLILLLISAIIPVGYSYLVYRKVEESR</sequence>
<gene>
    <name evidence="2" type="ORF">JD108_17060</name>
    <name evidence="3" type="ORF">KDJ56_17005</name>
</gene>
<dbReference type="AlphaFoldDB" id="A0A7T5EJ65"/>
<keyword evidence="1" id="KW-0812">Transmembrane</keyword>
<dbReference type="PANTHER" id="PTHR37810">
    <property type="entry name" value="IMMUNITY PROTEIN SDPI"/>
    <property type="match status" value="1"/>
</dbReference>
<dbReference type="Proteomes" id="UP000677234">
    <property type="component" value="Chromosome"/>
</dbReference>
<organism evidence="2 4">
    <name type="scientific">Brevibacillus composti</name>
    <dbReference type="NCBI Taxonomy" id="2796470"/>
    <lineage>
        <taxon>Bacteria</taxon>
        <taxon>Bacillati</taxon>
        <taxon>Bacillota</taxon>
        <taxon>Bacilli</taxon>
        <taxon>Bacillales</taxon>
        <taxon>Paenibacillaceae</taxon>
        <taxon>Brevibacillus</taxon>
    </lineage>
</organism>
<proteinExistence type="predicted"/>
<keyword evidence="1" id="KW-1133">Transmembrane helix</keyword>
<evidence type="ECO:0000256" key="1">
    <source>
        <dbReference type="SAM" id="Phobius"/>
    </source>
</evidence>
<accession>A0A7T5EJ65</accession>
<name>A0A7T5EJ65_9BACL</name>
<feature type="transmembrane region" description="Helical" evidence="1">
    <location>
        <begin position="31"/>
        <end position="48"/>
    </location>
</feature>
<dbReference type="Pfam" id="PF13630">
    <property type="entry name" value="SdpI"/>
    <property type="match status" value="1"/>
</dbReference>
<dbReference type="InterPro" id="IPR025962">
    <property type="entry name" value="SdpI/YhfL"/>
</dbReference>
<feature type="transmembrane region" description="Helical" evidence="1">
    <location>
        <begin position="103"/>
        <end position="124"/>
    </location>
</feature>
<reference evidence="3" key="2">
    <citation type="submission" date="2021-04" db="EMBL/GenBank/DDBJ databases">
        <title>Brevibacillus composti FJAT-54423, complete genome.</title>
        <authorList>
            <person name="Tang R."/>
        </authorList>
    </citation>
    <scope>NUCLEOTIDE SEQUENCE</scope>
    <source>
        <strain evidence="3">FJAT-54424</strain>
    </source>
</reference>
<reference evidence="2 4" key="1">
    <citation type="submission" date="2020-12" db="EMBL/GenBank/DDBJ databases">
        <title>strain FJAT-54423T represents a novel species of the genus Brevibacillus.</title>
        <authorList>
            <person name="Tang R."/>
        </authorList>
    </citation>
    <scope>NUCLEOTIDE SEQUENCE [LARGE SCALE GENOMIC DNA]</scope>
    <source>
        <strain evidence="2 4">FJAT-54423</strain>
    </source>
</reference>
<evidence type="ECO:0000313" key="5">
    <source>
        <dbReference type="Proteomes" id="UP000677234"/>
    </source>
</evidence>
<feature type="transmembrane region" description="Helical" evidence="1">
    <location>
        <begin position="79"/>
        <end position="97"/>
    </location>
</feature>
<keyword evidence="1" id="KW-0472">Membrane</keyword>
<evidence type="ECO:0000313" key="3">
    <source>
        <dbReference type="EMBL" id="QUO40666.1"/>
    </source>
</evidence>
<dbReference type="PANTHER" id="PTHR37810:SF5">
    <property type="entry name" value="IMMUNITY PROTEIN SDPI"/>
    <property type="match status" value="1"/>
</dbReference>
<protein>
    <submittedName>
        <fullName evidence="2">SdpI family protein</fullName>
    </submittedName>
</protein>
<dbReference type="GO" id="GO:0009636">
    <property type="term" value="P:response to toxic substance"/>
    <property type="evidence" value="ECO:0007669"/>
    <property type="project" value="TreeGrafter"/>
</dbReference>
<evidence type="ECO:0000313" key="4">
    <source>
        <dbReference type="Proteomes" id="UP000595847"/>
    </source>
</evidence>
<dbReference type="EMBL" id="CP073708">
    <property type="protein sequence ID" value="QUO40666.1"/>
    <property type="molecule type" value="Genomic_DNA"/>
</dbReference>
<dbReference type="RefSeq" id="WP_198827191.1">
    <property type="nucleotide sequence ID" value="NZ_CP066308.1"/>
</dbReference>
<evidence type="ECO:0000313" key="2">
    <source>
        <dbReference type="EMBL" id="QQE73584.1"/>
    </source>
</evidence>